<feature type="region of interest" description="Disordered" evidence="1">
    <location>
        <begin position="346"/>
        <end position="387"/>
    </location>
</feature>
<accession>A0A8R1Z354</accession>
<organism evidence="2 3">
    <name type="scientific">Pristionchus pacificus</name>
    <name type="common">Parasitic nematode worm</name>
    <dbReference type="NCBI Taxonomy" id="54126"/>
    <lineage>
        <taxon>Eukaryota</taxon>
        <taxon>Metazoa</taxon>
        <taxon>Ecdysozoa</taxon>
        <taxon>Nematoda</taxon>
        <taxon>Chromadorea</taxon>
        <taxon>Rhabditida</taxon>
        <taxon>Rhabditina</taxon>
        <taxon>Diplogasteromorpha</taxon>
        <taxon>Diplogasteroidea</taxon>
        <taxon>Neodiplogasteridae</taxon>
        <taxon>Pristionchus</taxon>
    </lineage>
</organism>
<reference evidence="2" key="2">
    <citation type="submission" date="2022-06" db="UniProtKB">
        <authorList>
            <consortium name="EnsemblMetazoa"/>
        </authorList>
    </citation>
    <scope>IDENTIFICATION</scope>
    <source>
        <strain evidence="2">PS312</strain>
    </source>
</reference>
<gene>
    <name evidence="2" type="primary">WBGene00282768</name>
</gene>
<evidence type="ECO:0000313" key="3">
    <source>
        <dbReference type="Proteomes" id="UP000005239"/>
    </source>
</evidence>
<feature type="region of interest" description="Disordered" evidence="1">
    <location>
        <begin position="204"/>
        <end position="266"/>
    </location>
</feature>
<keyword evidence="3" id="KW-1185">Reference proteome</keyword>
<dbReference type="EnsemblMetazoa" id="PPA44399.1">
    <property type="protein sequence ID" value="PPA44399.1"/>
    <property type="gene ID" value="WBGene00282768"/>
</dbReference>
<accession>A0A2A6BGJ9</accession>
<protein>
    <submittedName>
        <fullName evidence="2">Uncharacterized protein</fullName>
    </submittedName>
</protein>
<feature type="compositionally biased region" description="Acidic residues" evidence="1">
    <location>
        <begin position="204"/>
        <end position="265"/>
    </location>
</feature>
<sequence>MIIPSVLDAAVDESPPDVDASLEPPVDPKRIITCSNERPSVLDADVDVSPPVEPPVDPSQYSDASHHNMIIPSVLDAAVDVSPPDVDASLEPPVDPKRIITCSNEMLDAAADVLSTGSVVEPSVDPPVVEPSVDPEKGDLFVNRWSKHPSSFLHLESLIRRYFLRSLFPPMILYTIFGNKFLIDAHKPPVEEASAVVLPSVEEAPVDEASVEEPPVDDSAVEEAPVEDSAVDEAPVDDSAVDEAPVDDSAVDEAPVEDSAVEDAPVELSAVDEAPVDDSAVDEAPYVKYLLTALPVELMTVDEEASVDDEKVKVDEASVVEEAPDEDPTRSNIQLVKPTKIVVRLQNLPASTPLQSGETTSKNAHIKRMADRSPDSPDQFVPKEGEL</sequence>
<feature type="compositionally biased region" description="Basic and acidic residues" evidence="1">
    <location>
        <begin position="368"/>
        <end position="387"/>
    </location>
</feature>
<evidence type="ECO:0000313" key="2">
    <source>
        <dbReference type="EnsemblMetazoa" id="PPA44399.1"/>
    </source>
</evidence>
<evidence type="ECO:0000256" key="1">
    <source>
        <dbReference type="SAM" id="MobiDB-lite"/>
    </source>
</evidence>
<dbReference type="OrthoDB" id="6382392at2759"/>
<proteinExistence type="predicted"/>
<reference evidence="3" key="1">
    <citation type="journal article" date="2008" name="Nat. Genet.">
        <title>The Pristionchus pacificus genome provides a unique perspective on nematode lifestyle and parasitism.</title>
        <authorList>
            <person name="Dieterich C."/>
            <person name="Clifton S.W."/>
            <person name="Schuster L.N."/>
            <person name="Chinwalla A."/>
            <person name="Delehaunty K."/>
            <person name="Dinkelacker I."/>
            <person name="Fulton L."/>
            <person name="Fulton R."/>
            <person name="Godfrey J."/>
            <person name="Minx P."/>
            <person name="Mitreva M."/>
            <person name="Roeseler W."/>
            <person name="Tian H."/>
            <person name="Witte H."/>
            <person name="Yang S.P."/>
            <person name="Wilson R.K."/>
            <person name="Sommer R.J."/>
        </authorList>
    </citation>
    <scope>NUCLEOTIDE SEQUENCE [LARGE SCALE GENOMIC DNA]</scope>
    <source>
        <strain evidence="3">PS312</strain>
    </source>
</reference>
<feature type="region of interest" description="Disordered" evidence="1">
    <location>
        <begin position="1"/>
        <end position="62"/>
    </location>
</feature>
<feature type="compositionally biased region" description="Polar residues" evidence="1">
    <location>
        <begin position="348"/>
        <end position="363"/>
    </location>
</feature>
<name>A0A2A6BGJ9_PRIPA</name>
<dbReference type="Proteomes" id="UP000005239">
    <property type="component" value="Unassembled WGS sequence"/>
</dbReference>
<feature type="region of interest" description="Disordered" evidence="1">
    <location>
        <begin position="303"/>
        <end position="334"/>
    </location>
</feature>
<dbReference type="AlphaFoldDB" id="A0A2A6BGJ9"/>